<evidence type="ECO:0000313" key="2">
    <source>
        <dbReference type="EMBL" id="CAH1726514.1"/>
    </source>
</evidence>
<proteinExistence type="predicted"/>
<reference evidence="2" key="2">
    <citation type="submission" date="2022-10" db="EMBL/GenBank/DDBJ databases">
        <authorList>
            <consortium name="ENA_rothamsted_submissions"/>
            <consortium name="culmorum"/>
            <person name="King R."/>
        </authorList>
    </citation>
    <scope>NUCLEOTIDE SEQUENCE</scope>
</reference>
<dbReference type="Proteomes" id="UP001154329">
    <property type="component" value="Chromosome 2"/>
</dbReference>
<organism evidence="2 3">
    <name type="scientific">Aphis gossypii</name>
    <name type="common">Cotton aphid</name>
    <dbReference type="NCBI Taxonomy" id="80765"/>
    <lineage>
        <taxon>Eukaryota</taxon>
        <taxon>Metazoa</taxon>
        <taxon>Ecdysozoa</taxon>
        <taxon>Arthropoda</taxon>
        <taxon>Hexapoda</taxon>
        <taxon>Insecta</taxon>
        <taxon>Pterygota</taxon>
        <taxon>Neoptera</taxon>
        <taxon>Paraneoptera</taxon>
        <taxon>Hemiptera</taxon>
        <taxon>Sternorrhyncha</taxon>
        <taxon>Aphidomorpha</taxon>
        <taxon>Aphidoidea</taxon>
        <taxon>Aphididae</taxon>
        <taxon>Aphidini</taxon>
        <taxon>Aphis</taxon>
        <taxon>Aphis</taxon>
    </lineage>
</organism>
<dbReference type="PANTHER" id="PTHR32344">
    <property type="entry name" value="U1-TYPE DOMAIN-CONTAINING PROTEIN"/>
    <property type="match status" value="1"/>
</dbReference>
<accession>A0A9P0J4T4</accession>
<dbReference type="InterPro" id="IPR033375">
    <property type="entry name" value="Cggbp1"/>
</dbReference>
<dbReference type="PANTHER" id="PTHR32344:SF1">
    <property type="entry name" value="U1-TYPE DOMAIN-CONTAINING PROTEIN"/>
    <property type="match status" value="1"/>
</dbReference>
<dbReference type="AlphaFoldDB" id="A0A9P0J4T4"/>
<dbReference type="EMBL" id="OU899035">
    <property type="protein sequence ID" value="CAH1726514.1"/>
    <property type="molecule type" value="Genomic_DNA"/>
</dbReference>
<dbReference type="GO" id="GO:0005634">
    <property type="term" value="C:nucleus"/>
    <property type="evidence" value="ECO:0007669"/>
    <property type="project" value="InterPro"/>
</dbReference>
<dbReference type="Pfam" id="PF04937">
    <property type="entry name" value="DUF659"/>
    <property type="match status" value="1"/>
</dbReference>
<dbReference type="InterPro" id="IPR007021">
    <property type="entry name" value="DUF659"/>
</dbReference>
<dbReference type="InterPro" id="IPR012337">
    <property type="entry name" value="RNaseH-like_sf"/>
</dbReference>
<keyword evidence="3" id="KW-1185">Reference proteome</keyword>
<reference evidence="2" key="1">
    <citation type="submission" date="2022-02" db="EMBL/GenBank/DDBJ databases">
        <authorList>
            <person name="King R."/>
        </authorList>
    </citation>
    <scope>NUCLEOTIDE SEQUENCE</scope>
</reference>
<gene>
    <name evidence="2" type="ORF">APHIGO_LOCUS7391</name>
</gene>
<dbReference type="GO" id="GO:0006357">
    <property type="term" value="P:regulation of transcription by RNA polymerase II"/>
    <property type="evidence" value="ECO:0007669"/>
    <property type="project" value="InterPro"/>
</dbReference>
<dbReference type="GO" id="GO:0003690">
    <property type="term" value="F:double-stranded DNA binding"/>
    <property type="evidence" value="ECO:0007669"/>
    <property type="project" value="InterPro"/>
</dbReference>
<dbReference type="SUPFAM" id="SSF53098">
    <property type="entry name" value="Ribonuclease H-like"/>
    <property type="match status" value="1"/>
</dbReference>
<evidence type="ECO:0000259" key="1">
    <source>
        <dbReference type="Pfam" id="PF04937"/>
    </source>
</evidence>
<feature type="domain" description="DUF659" evidence="1">
    <location>
        <begin position="117"/>
        <end position="274"/>
    </location>
</feature>
<name>A0A9P0J4T4_APHGO</name>
<sequence>MPKVKSSYSNRLRGFVKEFGEHVLTTDGSILYCKLCEVKIGSERRFTVEQHMNTAKHIRLSKQKEKNDKQQLISNTRISSFNLDLCRALTSANIPLNKVNNAIFRDFLEKYTGKEIPDESTIRKNYLSECYQETMNKIRSYVTDKKIWVSIDETTDCEGRYIANVVVGILEKNESGKIFLLTSEQLERANFSTISKLFDKSMNLLWPNDVLHDNVLLFLTDAAPYMVKAANSLKALYSKMVHVTCLAHAHHRVAEKIRGSFKKVDELISNAKKVFLKAPSRIQIFKDEAPAVPLPPTPVITRWGTWLDAAVYYADHLTDIRKVFNKLDPEDAVAIQKCHTLLNDPSLEANLVYIQSNYGFLSVNITRLESSGQLLSEAISIVNNTIDNINKAGGQIGNEVCSKFKTILEKNSGFKTVCQISKVLNGELEIIERIDEELTAEDFVFFKFSPITSVEVERSFSRFKNVLAPNRRRFTTEHLKQTLIIQCNSF</sequence>
<evidence type="ECO:0000313" key="3">
    <source>
        <dbReference type="Proteomes" id="UP001154329"/>
    </source>
</evidence>
<protein>
    <recommendedName>
        <fullName evidence="1">DUF659 domain-containing protein</fullName>
    </recommendedName>
</protein>